<evidence type="ECO:0000256" key="1">
    <source>
        <dbReference type="ARBA" id="ARBA00009981"/>
    </source>
</evidence>
<dbReference type="Proteomes" id="UP001569428">
    <property type="component" value="Unassembled WGS sequence"/>
</dbReference>
<name>A0ABV4P3J6_9GAMM</name>
<evidence type="ECO:0000313" key="3">
    <source>
        <dbReference type="Proteomes" id="UP001569428"/>
    </source>
</evidence>
<organism evidence="2 3">
    <name type="scientific">Microbulbifer epialgicus</name>
    <dbReference type="NCBI Taxonomy" id="393907"/>
    <lineage>
        <taxon>Bacteria</taxon>
        <taxon>Pseudomonadati</taxon>
        <taxon>Pseudomonadota</taxon>
        <taxon>Gammaproteobacteria</taxon>
        <taxon>Cellvibrionales</taxon>
        <taxon>Microbulbiferaceae</taxon>
        <taxon>Microbulbifer</taxon>
    </lineage>
</organism>
<sequence length="95" mass="10560">MCDYTTPISQFKANPNAAMQEAQGQPVAVAAHNRVQFYAVPADLYEQMVEFCEYAQRGTSELKHGVARFTGSAEKSVEESAESMPSAWRSWVILI</sequence>
<evidence type="ECO:0008006" key="4">
    <source>
        <dbReference type="Google" id="ProtNLM"/>
    </source>
</evidence>
<reference evidence="2 3" key="1">
    <citation type="submission" date="2024-08" db="EMBL/GenBank/DDBJ databases">
        <authorList>
            <person name="Ishaq N."/>
        </authorList>
    </citation>
    <scope>NUCLEOTIDE SEQUENCE [LARGE SCALE GENOMIC DNA]</scope>
    <source>
        <strain evidence="2 3">DSM 18651</strain>
    </source>
</reference>
<dbReference type="SUPFAM" id="SSF143120">
    <property type="entry name" value="YefM-like"/>
    <property type="match status" value="1"/>
</dbReference>
<gene>
    <name evidence="2" type="ORF">ACCI49_18515</name>
</gene>
<accession>A0ABV4P3J6</accession>
<proteinExistence type="inferred from homology"/>
<evidence type="ECO:0000313" key="2">
    <source>
        <dbReference type="EMBL" id="MFA0812907.1"/>
    </source>
</evidence>
<keyword evidence="3" id="KW-1185">Reference proteome</keyword>
<dbReference type="InterPro" id="IPR036165">
    <property type="entry name" value="YefM-like_sf"/>
</dbReference>
<comment type="caution">
    <text evidence="2">The sequence shown here is derived from an EMBL/GenBank/DDBJ whole genome shotgun (WGS) entry which is preliminary data.</text>
</comment>
<dbReference type="RefSeq" id="WP_371840641.1">
    <property type="nucleotide sequence ID" value="NZ_JBGMEK010000059.1"/>
</dbReference>
<comment type="similarity">
    <text evidence="1">Belongs to the phD/YefM antitoxin family.</text>
</comment>
<protein>
    <recommendedName>
        <fullName evidence="4">Antitoxin</fullName>
    </recommendedName>
</protein>
<dbReference type="EMBL" id="JBGMEK010000059">
    <property type="protein sequence ID" value="MFA0812907.1"/>
    <property type="molecule type" value="Genomic_DNA"/>
</dbReference>